<proteinExistence type="predicted"/>
<reference evidence="1 2" key="1">
    <citation type="submission" date="2018-08" db="EMBL/GenBank/DDBJ databases">
        <title>A genome reference for cultivated species of the human gut microbiota.</title>
        <authorList>
            <person name="Zou Y."/>
            <person name="Xue W."/>
            <person name="Luo G."/>
        </authorList>
    </citation>
    <scope>NUCLEOTIDE SEQUENCE [LARGE SCALE GENOMIC DNA]</scope>
    <source>
        <strain evidence="1 2">AF27-12</strain>
    </source>
</reference>
<accession>A0A412CCL0</accession>
<organism evidence="1 2">
    <name type="scientific">Megamonas rupellensis</name>
    <dbReference type="NCBI Taxonomy" id="491921"/>
    <lineage>
        <taxon>Bacteria</taxon>
        <taxon>Bacillati</taxon>
        <taxon>Bacillota</taxon>
        <taxon>Negativicutes</taxon>
        <taxon>Selenomonadales</taxon>
        <taxon>Selenomonadaceae</taxon>
        <taxon>Megamonas</taxon>
    </lineage>
</organism>
<dbReference type="EMBL" id="QRTP01000028">
    <property type="protein sequence ID" value="RGQ79762.1"/>
    <property type="molecule type" value="Genomic_DNA"/>
</dbReference>
<name>A0A412CCL0_9FIRM</name>
<evidence type="ECO:0000313" key="1">
    <source>
        <dbReference type="EMBL" id="RGQ79762.1"/>
    </source>
</evidence>
<dbReference type="AlphaFoldDB" id="A0A412CCL0"/>
<protein>
    <submittedName>
        <fullName evidence="1">Uncharacterized protein</fullName>
    </submittedName>
</protein>
<comment type="caution">
    <text evidence="1">The sequence shown here is derived from an EMBL/GenBank/DDBJ whole genome shotgun (WGS) entry which is preliminary data.</text>
</comment>
<dbReference type="Proteomes" id="UP000286147">
    <property type="component" value="Unassembled WGS sequence"/>
</dbReference>
<evidence type="ECO:0000313" key="2">
    <source>
        <dbReference type="Proteomes" id="UP000286147"/>
    </source>
</evidence>
<sequence length="223" mass="27206">MKKIFLLILILLTIKSTLYSFNLHLIEPIKFSLSNSYYTYKLMHYNYTQYIPIEDTLLTSIAQKKQPFDEHIQQIMTKDVYDTLYYKFKNYEKVEPILSIKIIDQRIDKNDPNLIYIDFLIIQPFKSNNNSLLNYRFTFDQIIVLQSKDNSWKCISYEQPVKYHSDRVFFSYWNNLEYNYSNQINYQIINEINQINLAYNDNNIFKTYIHLKNIINFIRKYHQ</sequence>
<dbReference type="RefSeq" id="WP_018999959.1">
    <property type="nucleotide sequence ID" value="NZ_QRTP01000028.1"/>
</dbReference>
<gene>
    <name evidence="1" type="ORF">DWY77_09485</name>
</gene>